<keyword evidence="2" id="KW-1185">Reference proteome</keyword>
<sequence>MTKNKNDMHLLIHIFNGCKRDEAVTVDCPYMNIWCFDEQKDRVTLYCSQKVVLLDLERPSLIRLRHVLLIKISVASTCTFDCTRNGRRVVGKTVLCMLSKNYLFHPQGTVFQLHCLSKRVVGWRSSKMIADYATASFKLTSTKKISWLSGEQLSYGEGNCYYQGGPSPVIPPPTYVAPLPRKNRGFLKGLSYPLRINIHIDGVIHVLRLRHSVFLGDAVLKTSGRLVVSITKEKGNPINRPIDPSFKLDKDPDGQPIVTLSTTEAEIVPATTCTSQAIWLRKLLEEVNCKQGYETPIYSTIAQPSNCPKIWSFTGEANT</sequence>
<dbReference type="InParanoid" id="A0A3Q7I1P5"/>
<evidence type="ECO:0000313" key="2">
    <source>
        <dbReference type="Proteomes" id="UP000004994"/>
    </source>
</evidence>
<dbReference type="Gramene" id="Solyc09g016953.1.1">
    <property type="protein sequence ID" value="Solyc09g016953.1.1"/>
    <property type="gene ID" value="Solyc09g016953.1"/>
</dbReference>
<protein>
    <submittedName>
        <fullName evidence="1">Uncharacterized protein</fullName>
    </submittedName>
</protein>
<reference evidence="1" key="2">
    <citation type="submission" date="2019-01" db="UniProtKB">
        <authorList>
            <consortium name="EnsemblPlants"/>
        </authorList>
    </citation>
    <scope>IDENTIFICATION</scope>
    <source>
        <strain evidence="1">cv. Heinz 1706</strain>
    </source>
</reference>
<dbReference type="EnsemblPlants" id="Solyc09g016953.1.1">
    <property type="protein sequence ID" value="Solyc09g016953.1.1"/>
    <property type="gene ID" value="Solyc09g016953.1"/>
</dbReference>
<dbReference type="Proteomes" id="UP000004994">
    <property type="component" value="Chromosome 9"/>
</dbReference>
<accession>A0A3Q7I1P5</accession>
<evidence type="ECO:0000313" key="1">
    <source>
        <dbReference type="EnsemblPlants" id="Solyc09g016953.1.1"/>
    </source>
</evidence>
<dbReference type="AlphaFoldDB" id="A0A3Q7I1P5"/>
<reference evidence="1" key="1">
    <citation type="journal article" date="2012" name="Nature">
        <title>The tomato genome sequence provides insights into fleshy fruit evolution.</title>
        <authorList>
            <consortium name="Tomato Genome Consortium"/>
        </authorList>
    </citation>
    <scope>NUCLEOTIDE SEQUENCE [LARGE SCALE GENOMIC DNA]</scope>
    <source>
        <strain evidence="1">cv. Heinz 1706</strain>
    </source>
</reference>
<proteinExistence type="predicted"/>
<organism evidence="1">
    <name type="scientific">Solanum lycopersicum</name>
    <name type="common">Tomato</name>
    <name type="synonym">Lycopersicon esculentum</name>
    <dbReference type="NCBI Taxonomy" id="4081"/>
    <lineage>
        <taxon>Eukaryota</taxon>
        <taxon>Viridiplantae</taxon>
        <taxon>Streptophyta</taxon>
        <taxon>Embryophyta</taxon>
        <taxon>Tracheophyta</taxon>
        <taxon>Spermatophyta</taxon>
        <taxon>Magnoliopsida</taxon>
        <taxon>eudicotyledons</taxon>
        <taxon>Gunneridae</taxon>
        <taxon>Pentapetalae</taxon>
        <taxon>asterids</taxon>
        <taxon>lamiids</taxon>
        <taxon>Solanales</taxon>
        <taxon>Solanaceae</taxon>
        <taxon>Solanoideae</taxon>
        <taxon>Solaneae</taxon>
        <taxon>Solanum</taxon>
        <taxon>Solanum subgen. Lycopersicon</taxon>
    </lineage>
</organism>
<name>A0A3Q7I1P5_SOLLC</name>